<organism evidence="2 3">
    <name type="scientific">Rattus norvegicus</name>
    <name type="common">Rat</name>
    <dbReference type="NCBI Taxonomy" id="10116"/>
    <lineage>
        <taxon>Eukaryota</taxon>
        <taxon>Metazoa</taxon>
        <taxon>Chordata</taxon>
        <taxon>Craniata</taxon>
        <taxon>Vertebrata</taxon>
        <taxon>Euteleostomi</taxon>
        <taxon>Mammalia</taxon>
        <taxon>Eutheria</taxon>
        <taxon>Euarchontoglires</taxon>
        <taxon>Glires</taxon>
        <taxon>Rodentia</taxon>
        <taxon>Myomorpha</taxon>
        <taxon>Muroidea</taxon>
        <taxon>Muridae</taxon>
        <taxon>Murinae</taxon>
        <taxon>Rattus</taxon>
    </lineage>
</organism>
<evidence type="ECO:0000256" key="1">
    <source>
        <dbReference type="SAM" id="MobiDB-lite"/>
    </source>
</evidence>
<proteinExistence type="predicted"/>
<dbReference type="EMBL" id="CH473959">
    <property type="protein sequence ID" value="EDM15188.1"/>
    <property type="molecule type" value="Genomic_DNA"/>
</dbReference>
<dbReference type="AlphaFoldDB" id="A6IEA1"/>
<feature type="region of interest" description="Disordered" evidence="1">
    <location>
        <begin position="36"/>
        <end position="57"/>
    </location>
</feature>
<name>A6IEA1_RAT</name>
<gene>
    <name evidence="2" type="ORF">rCG_27995</name>
</gene>
<sequence length="57" mass="6704">MLIYCSKKWHTNKNQEEAAECAKLLVNRIMKAKETHQKQIMKRGRLSKLRVSTSKSE</sequence>
<reference evidence="3" key="1">
    <citation type="submission" date="2005-09" db="EMBL/GenBank/DDBJ databases">
        <authorList>
            <person name="Mural R.J."/>
            <person name="Li P.W."/>
            <person name="Adams M.D."/>
            <person name="Amanatides P.G."/>
            <person name="Baden-Tillson H."/>
            <person name="Barnstead M."/>
            <person name="Chin S.H."/>
            <person name="Dew I."/>
            <person name="Evans C.A."/>
            <person name="Ferriera S."/>
            <person name="Flanigan M."/>
            <person name="Fosler C."/>
            <person name="Glodek A."/>
            <person name="Gu Z."/>
            <person name="Holt R.A."/>
            <person name="Jennings D."/>
            <person name="Kraft C.L."/>
            <person name="Lu F."/>
            <person name="Nguyen T."/>
            <person name="Nusskern D.R."/>
            <person name="Pfannkoch C.M."/>
            <person name="Sitter C."/>
            <person name="Sutton G.G."/>
            <person name="Venter J.C."/>
            <person name="Wang Z."/>
            <person name="Woodage T."/>
            <person name="Zheng X.H."/>
            <person name="Zhong F."/>
        </authorList>
    </citation>
    <scope>NUCLEOTIDE SEQUENCE [LARGE SCALE GENOMIC DNA]</scope>
    <source>
        <strain>BN</strain>
        <strain evidence="3">Sprague-Dawley</strain>
    </source>
</reference>
<feature type="non-terminal residue" evidence="2">
    <location>
        <position position="57"/>
    </location>
</feature>
<accession>A6IEA1</accession>
<protein>
    <submittedName>
        <fullName evidence="2">RCG27995</fullName>
    </submittedName>
</protein>
<feature type="compositionally biased region" description="Basic residues" evidence="1">
    <location>
        <begin position="39"/>
        <end position="48"/>
    </location>
</feature>
<evidence type="ECO:0000313" key="2">
    <source>
        <dbReference type="EMBL" id="EDM15188.1"/>
    </source>
</evidence>
<dbReference type="Proteomes" id="UP000234681">
    <property type="component" value="Chromosome 4"/>
</dbReference>
<evidence type="ECO:0000313" key="3">
    <source>
        <dbReference type="Proteomes" id="UP000234681"/>
    </source>
</evidence>